<dbReference type="EMBL" id="CM001466">
    <property type="protein sequence ID" value="EHY89151.1"/>
    <property type="molecule type" value="Genomic_DNA"/>
</dbReference>
<keyword evidence="2" id="KW-0812">Transmembrane</keyword>
<sequence>MLWLFGEIWLWLFAAFVLGLALAGATYYAMRRRTTADGDRATGPTAPPLSDTERTTLMRRVDPDHDPAHGARRPPYGTEDAPAEGRLHGVLPLTPSEWRERNDWPDERDIAIAEENRPRPQG</sequence>
<reference evidence="3 4" key="1">
    <citation type="journal article" date="2012" name="Stand. Genomic Sci.">
        <title>Genome sequence of the soil bacterium Saccharomonospora azurea type strain (NA-128(T)).</title>
        <authorList>
            <person name="Klenk H.P."/>
            <person name="Held B."/>
            <person name="Lucas S."/>
            <person name="Lapidus A."/>
            <person name="Copeland A."/>
            <person name="Hammon N."/>
            <person name="Pitluck S."/>
            <person name="Goodwin L.A."/>
            <person name="Han C."/>
            <person name="Tapia R."/>
            <person name="Brambilla E.M."/>
            <person name="Potter G."/>
            <person name="Land M."/>
            <person name="Ivanova N."/>
            <person name="Rohde M."/>
            <person name="Goker M."/>
            <person name="Detter J.C."/>
            <person name="Kyrpides N.C."/>
            <person name="Woyke T."/>
        </authorList>
    </citation>
    <scope>NUCLEOTIDE SEQUENCE [LARGE SCALE GENOMIC DNA]</scope>
    <source>
        <strain evidence="3 4">NA-128</strain>
    </source>
</reference>
<keyword evidence="2" id="KW-0472">Membrane</keyword>
<dbReference type="OrthoDB" id="3637927at2"/>
<dbReference type="HOGENOM" id="CLU_1968959_0_0_11"/>
<organism evidence="3 4">
    <name type="scientific">Saccharomonospora azurea NA-128</name>
    <dbReference type="NCBI Taxonomy" id="882081"/>
    <lineage>
        <taxon>Bacteria</taxon>
        <taxon>Bacillati</taxon>
        <taxon>Actinomycetota</taxon>
        <taxon>Actinomycetes</taxon>
        <taxon>Pseudonocardiales</taxon>
        <taxon>Pseudonocardiaceae</taxon>
        <taxon>Saccharomonospora</taxon>
    </lineage>
</organism>
<feature type="transmembrane region" description="Helical" evidence="2">
    <location>
        <begin position="6"/>
        <end position="30"/>
    </location>
</feature>
<accession>H8G4P8</accession>
<gene>
    <name evidence="3" type="ORF">SacazDRAFT_02240</name>
</gene>
<evidence type="ECO:0000313" key="3">
    <source>
        <dbReference type="EMBL" id="EHY89151.1"/>
    </source>
</evidence>
<keyword evidence="4" id="KW-1185">Reference proteome</keyword>
<feature type="compositionally biased region" description="Basic and acidic residues" evidence="1">
    <location>
        <begin position="51"/>
        <end position="69"/>
    </location>
</feature>
<proteinExistence type="predicted"/>
<dbReference type="RefSeq" id="WP_005441524.1">
    <property type="nucleotide sequence ID" value="NZ_CM001466.1"/>
</dbReference>
<evidence type="ECO:0000313" key="4">
    <source>
        <dbReference type="Proteomes" id="UP000004705"/>
    </source>
</evidence>
<feature type="region of interest" description="Disordered" evidence="1">
    <location>
        <begin position="34"/>
        <end position="122"/>
    </location>
</feature>
<evidence type="ECO:0000256" key="2">
    <source>
        <dbReference type="SAM" id="Phobius"/>
    </source>
</evidence>
<dbReference type="AlphaFoldDB" id="H8G4P8"/>
<name>H8G4P8_9PSEU</name>
<evidence type="ECO:0000256" key="1">
    <source>
        <dbReference type="SAM" id="MobiDB-lite"/>
    </source>
</evidence>
<protein>
    <submittedName>
        <fullName evidence="3">Uncharacterized protein</fullName>
    </submittedName>
</protein>
<keyword evidence="2" id="KW-1133">Transmembrane helix</keyword>
<feature type="compositionally biased region" description="Basic and acidic residues" evidence="1">
    <location>
        <begin position="97"/>
        <end position="122"/>
    </location>
</feature>
<dbReference type="Proteomes" id="UP000004705">
    <property type="component" value="Chromosome"/>
</dbReference>